<keyword evidence="2" id="KW-1133">Transmembrane helix</keyword>
<keyword evidence="2" id="KW-0472">Membrane</keyword>
<evidence type="ECO:0000256" key="1">
    <source>
        <dbReference type="SAM" id="Coils"/>
    </source>
</evidence>
<dbReference type="Proteomes" id="UP000235145">
    <property type="component" value="Unassembled WGS sequence"/>
</dbReference>
<reference evidence="3 4" key="1">
    <citation type="journal article" date="2017" name="Nat. Commun.">
        <title>Genome assembly with in vitro proximity ligation data and whole-genome triplication in lettuce.</title>
        <authorList>
            <person name="Reyes-Chin-Wo S."/>
            <person name="Wang Z."/>
            <person name="Yang X."/>
            <person name="Kozik A."/>
            <person name="Arikit S."/>
            <person name="Song C."/>
            <person name="Xia L."/>
            <person name="Froenicke L."/>
            <person name="Lavelle D.O."/>
            <person name="Truco M.J."/>
            <person name="Xia R."/>
            <person name="Zhu S."/>
            <person name="Xu C."/>
            <person name="Xu H."/>
            <person name="Xu X."/>
            <person name="Cox K."/>
            <person name="Korf I."/>
            <person name="Meyers B.C."/>
            <person name="Michelmore R.W."/>
        </authorList>
    </citation>
    <scope>NUCLEOTIDE SEQUENCE [LARGE SCALE GENOMIC DNA]</scope>
    <source>
        <strain evidence="4">cv. Salinas</strain>
        <tissue evidence="3">Seedlings</tissue>
    </source>
</reference>
<keyword evidence="2" id="KW-0812">Transmembrane</keyword>
<comment type="caution">
    <text evidence="3">The sequence shown here is derived from an EMBL/GenBank/DDBJ whole genome shotgun (WGS) entry which is preliminary data.</text>
</comment>
<evidence type="ECO:0000313" key="4">
    <source>
        <dbReference type="Proteomes" id="UP000235145"/>
    </source>
</evidence>
<evidence type="ECO:0000313" key="3">
    <source>
        <dbReference type="EMBL" id="KAJ0186777.1"/>
    </source>
</evidence>
<dbReference type="AlphaFoldDB" id="A0A9R1UGR3"/>
<keyword evidence="4" id="KW-1185">Reference proteome</keyword>
<feature type="coiled-coil region" evidence="1">
    <location>
        <begin position="26"/>
        <end position="67"/>
    </location>
</feature>
<organism evidence="3 4">
    <name type="scientific">Lactuca sativa</name>
    <name type="common">Garden lettuce</name>
    <dbReference type="NCBI Taxonomy" id="4236"/>
    <lineage>
        <taxon>Eukaryota</taxon>
        <taxon>Viridiplantae</taxon>
        <taxon>Streptophyta</taxon>
        <taxon>Embryophyta</taxon>
        <taxon>Tracheophyta</taxon>
        <taxon>Spermatophyta</taxon>
        <taxon>Magnoliopsida</taxon>
        <taxon>eudicotyledons</taxon>
        <taxon>Gunneridae</taxon>
        <taxon>Pentapetalae</taxon>
        <taxon>asterids</taxon>
        <taxon>campanulids</taxon>
        <taxon>Asterales</taxon>
        <taxon>Asteraceae</taxon>
        <taxon>Cichorioideae</taxon>
        <taxon>Cichorieae</taxon>
        <taxon>Lactucinae</taxon>
        <taxon>Lactuca</taxon>
    </lineage>
</organism>
<dbReference type="EMBL" id="NBSK02000009">
    <property type="protein sequence ID" value="KAJ0186777.1"/>
    <property type="molecule type" value="Genomic_DNA"/>
</dbReference>
<protein>
    <submittedName>
        <fullName evidence="3">Uncharacterized protein</fullName>
    </submittedName>
</protein>
<sequence length="96" mass="11625">MDGSKDCKFYVWVDEDLGMHWHKSKLNELHRENVELFKEYMNLSKMNMDLEKENLVLQKNLMKLKVNDKQEPDIFLCRLMMFGIVVVGIFSWFLFM</sequence>
<accession>A0A9R1UGR3</accession>
<keyword evidence="1" id="KW-0175">Coiled coil</keyword>
<feature type="transmembrane region" description="Helical" evidence="2">
    <location>
        <begin position="75"/>
        <end position="95"/>
    </location>
</feature>
<proteinExistence type="predicted"/>
<gene>
    <name evidence="3" type="ORF">LSAT_V11C900479250</name>
</gene>
<name>A0A9R1UGR3_LACSA</name>
<evidence type="ECO:0000256" key="2">
    <source>
        <dbReference type="SAM" id="Phobius"/>
    </source>
</evidence>